<dbReference type="PANTHER" id="PTHR43201">
    <property type="entry name" value="ACYL-COA SYNTHETASE"/>
    <property type="match status" value="1"/>
</dbReference>
<feature type="domain" description="AMP-dependent synthetase/ligase" evidence="3">
    <location>
        <begin position="12"/>
        <end position="361"/>
    </location>
</feature>
<evidence type="ECO:0000259" key="3">
    <source>
        <dbReference type="Pfam" id="PF00501"/>
    </source>
</evidence>
<evidence type="ECO:0000313" key="5">
    <source>
        <dbReference type="EMBL" id="AMY23716.1"/>
    </source>
</evidence>
<dbReference type="InterPro" id="IPR020845">
    <property type="entry name" value="AMP-binding_CS"/>
</dbReference>
<dbReference type="KEGG" id="rhs:A3Q41_02417"/>
<dbReference type="Gene3D" id="3.30.300.30">
    <property type="match status" value="1"/>
</dbReference>
<dbReference type="PROSITE" id="PS00455">
    <property type="entry name" value="AMP_BINDING"/>
    <property type="match status" value="1"/>
</dbReference>
<reference evidence="5 6" key="1">
    <citation type="journal article" date="2016" name="Genome Announc.">
        <title>Complete Genome and Plasmid Sequences for Rhodococcus fascians D188 and Draft Sequences for Rhodococcus Isolates PBTS 1 and PBTS 2.</title>
        <authorList>
            <person name="Stamler R.A."/>
            <person name="Vereecke D."/>
            <person name="Zhang Y."/>
            <person name="Schilkey F."/>
            <person name="Devitt N."/>
            <person name="Randall J.J."/>
        </authorList>
    </citation>
    <scope>NUCLEOTIDE SEQUENCE [LARGE SCALE GENOMIC DNA]</scope>
    <source>
        <strain evidence="5 6">PBTS2</strain>
    </source>
</reference>
<dbReference type="SUPFAM" id="SSF56801">
    <property type="entry name" value="Acetyl-CoA synthetase-like"/>
    <property type="match status" value="1"/>
</dbReference>
<dbReference type="FunFam" id="3.30.300.30:FF:000008">
    <property type="entry name" value="2,3-dihydroxybenzoate-AMP ligase"/>
    <property type="match status" value="1"/>
</dbReference>
<evidence type="ECO:0000256" key="2">
    <source>
        <dbReference type="ARBA" id="ARBA00022598"/>
    </source>
</evidence>
<sequence length="507" mass="54426">MRNQGVGSWIHRRTRQCPRATALEFRGQVSTYEQLDERTTRLAHGLRELGVGPGDRVGLLSANHPAYLEVLFACGVLGAIFVPLNARLTAPEVAFAVQDSGLSLLVHSEALHDVATSAVGDGPTRRLTLGEEYESLIAAAPSTRIDESVEGADLCFVMYTSGTTGKPKGVVMTHDNVLFAVLNAVLDLDLCSDEVALVCAPLFHTAALDMVALPVLFKGGSVVIEEGFDAGRVLHLVESRSVTYTFGVPTILDSLVSHPAWDDTDLTSLRRVVVAAAPVPPRTLRTYSERGIKMCQGYGLTESGPGATMLAAVDAERKMGTAGVPHTFSDVRIVDAMSQPVEPGERGEIQIQGPHVMKEYWGRPDATADVFDDGWLRTGDVGIADAEGFVTIVDRLKDMIISGGENIYPAEVEAALLELPGIDSCAVFGVPDEKWGESAVAAITVVEGAEVDLDAIADALDGRLARYKIPKRYILVDEIPRNPTGKIRKNELREQYSIPAPASTQSV</sequence>
<proteinExistence type="inferred from homology"/>
<feature type="domain" description="AMP-binding enzyme C-terminal" evidence="4">
    <location>
        <begin position="411"/>
        <end position="486"/>
    </location>
</feature>
<protein>
    <submittedName>
        <fullName evidence="5">Long-chain-fatty-acid--CoA ligase FadD13</fullName>
        <ecNumber evidence="5">6.2.1.3</ecNumber>
    </submittedName>
</protein>
<dbReference type="InterPro" id="IPR000873">
    <property type="entry name" value="AMP-dep_synth/lig_dom"/>
</dbReference>
<dbReference type="CDD" id="cd17631">
    <property type="entry name" value="FACL_FadD13-like"/>
    <property type="match status" value="1"/>
</dbReference>
<dbReference type="EC" id="6.2.1.3" evidence="5"/>
<comment type="similarity">
    <text evidence="1">Belongs to the ATP-dependent AMP-binding enzyme family.</text>
</comment>
<dbReference type="Pfam" id="PF13193">
    <property type="entry name" value="AMP-binding_C"/>
    <property type="match status" value="1"/>
</dbReference>
<gene>
    <name evidence="5" type="ORF">A3Q41_02417</name>
</gene>
<dbReference type="InterPro" id="IPR045851">
    <property type="entry name" value="AMP-bd_C_sf"/>
</dbReference>
<dbReference type="Proteomes" id="UP000076038">
    <property type="component" value="Chromosome"/>
</dbReference>
<dbReference type="RefSeq" id="WP_048317398.1">
    <property type="nucleotide sequence ID" value="NZ_CP015220.1"/>
</dbReference>
<evidence type="ECO:0000313" key="6">
    <source>
        <dbReference type="Proteomes" id="UP000076038"/>
    </source>
</evidence>
<dbReference type="Pfam" id="PF00501">
    <property type="entry name" value="AMP-binding"/>
    <property type="match status" value="1"/>
</dbReference>
<accession>A0A143QLQ5</accession>
<keyword evidence="6" id="KW-1185">Reference proteome</keyword>
<dbReference type="NCBIfam" id="NF004837">
    <property type="entry name" value="PRK06187.1"/>
    <property type="match status" value="1"/>
</dbReference>
<reference evidence="6" key="2">
    <citation type="submission" date="2016-04" db="EMBL/GenBank/DDBJ databases">
        <title>Complete Genome and Plasmid Sequences for Rhodococcus fascians D188 and Draft Sequences for Rhodococcus spp. Isolates PBTS 1 and PBTS 2.</title>
        <authorList>
            <person name="Stamer R."/>
            <person name="Vereecke D."/>
            <person name="Zhang Y."/>
            <person name="Schilkey F."/>
            <person name="Devitt N."/>
            <person name="Randall J."/>
        </authorList>
    </citation>
    <scope>NUCLEOTIDE SEQUENCE [LARGE SCALE GENOMIC DNA]</scope>
    <source>
        <strain evidence="6">PBTS2</strain>
    </source>
</reference>
<dbReference type="InterPro" id="IPR025110">
    <property type="entry name" value="AMP-bd_C"/>
</dbReference>
<dbReference type="PATRIC" id="fig|1653479.3.peg.2447"/>
<dbReference type="GO" id="GO:0031956">
    <property type="term" value="F:medium-chain fatty acid-CoA ligase activity"/>
    <property type="evidence" value="ECO:0007669"/>
    <property type="project" value="TreeGrafter"/>
</dbReference>
<dbReference type="EMBL" id="CP015220">
    <property type="protein sequence ID" value="AMY23716.1"/>
    <property type="molecule type" value="Genomic_DNA"/>
</dbReference>
<dbReference type="InterPro" id="IPR042099">
    <property type="entry name" value="ANL_N_sf"/>
</dbReference>
<dbReference type="OrthoDB" id="9803968at2"/>
<evidence type="ECO:0000259" key="4">
    <source>
        <dbReference type="Pfam" id="PF13193"/>
    </source>
</evidence>
<dbReference type="GO" id="GO:0004467">
    <property type="term" value="F:long-chain fatty acid-CoA ligase activity"/>
    <property type="evidence" value="ECO:0007669"/>
    <property type="project" value="UniProtKB-EC"/>
</dbReference>
<keyword evidence="2 5" id="KW-0436">Ligase</keyword>
<dbReference type="AlphaFoldDB" id="A0A143QLQ5"/>
<name>A0A143QLQ5_RHOFA</name>
<dbReference type="Gene3D" id="3.40.50.12780">
    <property type="entry name" value="N-terminal domain of ligase-like"/>
    <property type="match status" value="1"/>
</dbReference>
<organism evidence="5 6">
    <name type="scientific">Rhodococcoides fascians</name>
    <name type="common">Rhodococcus fascians</name>
    <dbReference type="NCBI Taxonomy" id="1828"/>
    <lineage>
        <taxon>Bacteria</taxon>
        <taxon>Bacillati</taxon>
        <taxon>Actinomycetota</taxon>
        <taxon>Actinomycetes</taxon>
        <taxon>Mycobacteriales</taxon>
        <taxon>Nocardiaceae</taxon>
        <taxon>Rhodococcoides</taxon>
    </lineage>
</organism>
<evidence type="ECO:0000256" key="1">
    <source>
        <dbReference type="ARBA" id="ARBA00006432"/>
    </source>
</evidence>
<dbReference type="PANTHER" id="PTHR43201:SF5">
    <property type="entry name" value="MEDIUM-CHAIN ACYL-COA LIGASE ACSF2, MITOCHONDRIAL"/>
    <property type="match status" value="1"/>
</dbReference>